<keyword evidence="2" id="KW-1185">Reference proteome</keyword>
<comment type="caution">
    <text evidence="1">The sequence shown here is derived from an EMBL/GenBank/DDBJ whole genome shotgun (WGS) entry which is preliminary data.</text>
</comment>
<evidence type="ECO:0000313" key="1">
    <source>
        <dbReference type="EMBL" id="KAH0867537.1"/>
    </source>
</evidence>
<accession>A0ABQ7YIV3</accession>
<dbReference type="EMBL" id="JAGKQM010000017">
    <property type="protein sequence ID" value="KAH0867537.1"/>
    <property type="molecule type" value="Genomic_DNA"/>
</dbReference>
<evidence type="ECO:0000313" key="2">
    <source>
        <dbReference type="Proteomes" id="UP000824890"/>
    </source>
</evidence>
<name>A0ABQ7YIV3_BRANA</name>
<reference evidence="1 2" key="1">
    <citation type="submission" date="2021-05" db="EMBL/GenBank/DDBJ databases">
        <title>Genome Assembly of Synthetic Allotetraploid Brassica napus Reveals Homoeologous Exchanges between Subgenomes.</title>
        <authorList>
            <person name="Davis J.T."/>
        </authorList>
    </citation>
    <scope>NUCLEOTIDE SEQUENCE [LARGE SCALE GENOMIC DNA]</scope>
    <source>
        <strain evidence="2">cv. Da-Ae</strain>
        <tissue evidence="1">Seedling</tissue>
    </source>
</reference>
<dbReference type="Proteomes" id="UP000824890">
    <property type="component" value="Unassembled WGS sequence"/>
</dbReference>
<proteinExistence type="predicted"/>
<protein>
    <submittedName>
        <fullName evidence="1">Uncharacterized protein</fullName>
    </submittedName>
</protein>
<gene>
    <name evidence="1" type="ORF">HID58_074559</name>
</gene>
<organism evidence="1 2">
    <name type="scientific">Brassica napus</name>
    <name type="common">Rape</name>
    <dbReference type="NCBI Taxonomy" id="3708"/>
    <lineage>
        <taxon>Eukaryota</taxon>
        <taxon>Viridiplantae</taxon>
        <taxon>Streptophyta</taxon>
        <taxon>Embryophyta</taxon>
        <taxon>Tracheophyta</taxon>
        <taxon>Spermatophyta</taxon>
        <taxon>Magnoliopsida</taxon>
        <taxon>eudicotyledons</taxon>
        <taxon>Gunneridae</taxon>
        <taxon>Pentapetalae</taxon>
        <taxon>rosids</taxon>
        <taxon>malvids</taxon>
        <taxon>Brassicales</taxon>
        <taxon>Brassicaceae</taxon>
        <taxon>Brassiceae</taxon>
        <taxon>Brassica</taxon>
    </lineage>
</organism>
<sequence>MRSVIYQVAKKESILGSKLVMMEPLVHLLPKPIDHTDCQLSIVERSQPNRPCKRTFVVQMVS</sequence>